<dbReference type="InterPro" id="IPR008969">
    <property type="entry name" value="CarboxyPept-like_regulatory"/>
</dbReference>
<protein>
    <recommendedName>
        <fullName evidence="4">PEGA domain-containing protein</fullName>
    </recommendedName>
</protein>
<comment type="caution">
    <text evidence="2">The sequence shown here is derived from an EMBL/GenBank/DDBJ whole genome shotgun (WGS) entry which is preliminary data.</text>
</comment>
<evidence type="ECO:0008006" key="4">
    <source>
        <dbReference type="Google" id="ProtNLM"/>
    </source>
</evidence>
<keyword evidence="1" id="KW-0812">Transmembrane</keyword>
<sequence length="588" mass="61795">MKKKNKHFATGYRLPATGCSRGVTLLDTVIGSALMLIVFVGIAGVFQLSVEVITNNRIRAGAIALANERMEYLRSLSYPQIGVIGGIPAGNVPQEETVLYNNVSYTRRTMVFYSDDPGDGLGAADTNSIIADYKTIRVEINWLSRQGERGLTLIGRVSPFAVETAVPGGVLTINVVNESAAPISNAQVDIVNIGVVPAIDIRTYSNVGGSVTFIGAPEASNYQILVSKAGYSTAQTYPVSAENPNPNPRHLTVANNQTTPASFTIDYVSTKTIETYMQIQEGSWTDTFSDESKIGSSASTTVSGGVARLTGSVGSYDAEGSLQSVSVSPASLNRWKTFSAATTTPGQTGILFRFYDNAGVTLIPEGQLPGNSAGFATSTVDLSGISTSTYPALRVTSFLSSSDPSVTPSISSYSFVYDYGPTPLPNLSFGMRGGKTIGNNPTVYKYNETHSSGASTAITLSNIEADTYTLTVATSTGYLLAESCAPQPETLAPASSQTTKLYVLPASDHSLLVDVRSNSGVLLEGASVQLNGTGYNTTKTTSSCGQAFFGSLSTGDFTATITKSGYQEYSTNVNVNGSSPISIVLNSL</sequence>
<dbReference type="AlphaFoldDB" id="A0A1F6EVH4"/>
<dbReference type="STRING" id="1798515.A3B35_01070"/>
<keyword evidence="1" id="KW-0472">Membrane</keyword>
<evidence type="ECO:0000313" key="2">
    <source>
        <dbReference type="EMBL" id="OGG77616.1"/>
    </source>
</evidence>
<proteinExistence type="predicted"/>
<reference evidence="2 3" key="1">
    <citation type="journal article" date="2016" name="Nat. Commun.">
        <title>Thousands of microbial genomes shed light on interconnected biogeochemical processes in an aquifer system.</title>
        <authorList>
            <person name="Anantharaman K."/>
            <person name="Brown C.T."/>
            <person name="Hug L.A."/>
            <person name="Sharon I."/>
            <person name="Castelle C.J."/>
            <person name="Probst A.J."/>
            <person name="Thomas B.C."/>
            <person name="Singh A."/>
            <person name="Wilkins M.J."/>
            <person name="Karaoz U."/>
            <person name="Brodie E.L."/>
            <person name="Williams K.H."/>
            <person name="Hubbard S.S."/>
            <person name="Banfield J.F."/>
        </authorList>
    </citation>
    <scope>NUCLEOTIDE SEQUENCE [LARGE SCALE GENOMIC DNA]</scope>
</reference>
<organism evidence="2 3">
    <name type="scientific">Candidatus Kaiserbacteria bacterium RIFCSPLOWO2_01_FULL_54_24</name>
    <dbReference type="NCBI Taxonomy" id="1798515"/>
    <lineage>
        <taxon>Bacteria</taxon>
        <taxon>Candidatus Kaiseribacteriota</taxon>
    </lineage>
</organism>
<evidence type="ECO:0000256" key="1">
    <source>
        <dbReference type="SAM" id="Phobius"/>
    </source>
</evidence>
<feature type="transmembrane region" description="Helical" evidence="1">
    <location>
        <begin position="21"/>
        <end position="46"/>
    </location>
</feature>
<dbReference type="SUPFAM" id="SSF49478">
    <property type="entry name" value="Cna protein B-type domain"/>
    <property type="match status" value="1"/>
</dbReference>
<name>A0A1F6EVH4_9BACT</name>
<keyword evidence="1" id="KW-1133">Transmembrane helix</keyword>
<evidence type="ECO:0000313" key="3">
    <source>
        <dbReference type="Proteomes" id="UP000177215"/>
    </source>
</evidence>
<dbReference type="EMBL" id="MFMC01000013">
    <property type="protein sequence ID" value="OGG77616.1"/>
    <property type="molecule type" value="Genomic_DNA"/>
</dbReference>
<gene>
    <name evidence="2" type="ORF">A3B35_01070</name>
</gene>
<dbReference type="SUPFAM" id="SSF49464">
    <property type="entry name" value="Carboxypeptidase regulatory domain-like"/>
    <property type="match status" value="1"/>
</dbReference>
<accession>A0A1F6EVH4</accession>
<dbReference type="Gene3D" id="2.60.40.1120">
    <property type="entry name" value="Carboxypeptidase-like, regulatory domain"/>
    <property type="match status" value="1"/>
</dbReference>
<dbReference type="Proteomes" id="UP000177215">
    <property type="component" value="Unassembled WGS sequence"/>
</dbReference>